<accession>A0A382Z3Y3</accession>
<evidence type="ECO:0000256" key="1">
    <source>
        <dbReference type="SAM" id="MobiDB-lite"/>
    </source>
</evidence>
<feature type="compositionally biased region" description="Basic and acidic residues" evidence="1">
    <location>
        <begin position="60"/>
        <end position="70"/>
    </location>
</feature>
<dbReference type="EMBL" id="UINC01180798">
    <property type="protein sequence ID" value="SVD90171.1"/>
    <property type="molecule type" value="Genomic_DNA"/>
</dbReference>
<feature type="region of interest" description="Disordered" evidence="1">
    <location>
        <begin position="118"/>
        <end position="146"/>
    </location>
</feature>
<feature type="region of interest" description="Disordered" evidence="1">
    <location>
        <begin position="1"/>
        <end position="80"/>
    </location>
</feature>
<gene>
    <name evidence="2" type="ORF">METZ01_LOCUS443025</name>
</gene>
<proteinExistence type="predicted"/>
<feature type="compositionally biased region" description="Basic and acidic residues" evidence="1">
    <location>
        <begin position="202"/>
        <end position="228"/>
    </location>
</feature>
<feature type="non-terminal residue" evidence="2">
    <location>
        <position position="259"/>
    </location>
</feature>
<name>A0A382Z3Y3_9ZZZZ</name>
<feature type="compositionally biased region" description="Acidic residues" evidence="1">
    <location>
        <begin position="1"/>
        <end position="24"/>
    </location>
</feature>
<reference evidence="2" key="1">
    <citation type="submission" date="2018-05" db="EMBL/GenBank/DDBJ databases">
        <authorList>
            <person name="Lanie J.A."/>
            <person name="Ng W.-L."/>
            <person name="Kazmierczak K.M."/>
            <person name="Andrzejewski T.M."/>
            <person name="Davidsen T.M."/>
            <person name="Wayne K.J."/>
            <person name="Tettelin H."/>
            <person name="Glass J.I."/>
            <person name="Rusch D."/>
            <person name="Podicherti R."/>
            <person name="Tsui H.-C.T."/>
            <person name="Winkler M.E."/>
        </authorList>
    </citation>
    <scope>NUCLEOTIDE SEQUENCE</scope>
</reference>
<sequence length="259" mass="28881">PEPEPEPTPEPEPEPTPEPEPEPEPEPKVAEMSAEEVKEDYEAHRKQLLKSVLEEDESKIDETPDTKDLGPEPETVAADEGAVELLDQNEKGIDINEEPPENPLDKGESILQTTELEITDTVTDSEMDSTLSDLSSTEAYSQSTEADSVLQDLDNISGFSSIKLEENKIGEESLASLSKTVKIEETEESRDLLQTITVSRQRTQESTRESKVLERVQLEREAEPEQKEAADLKLKTEVKVQNILKRIMIAEETADLKGT</sequence>
<dbReference type="AlphaFoldDB" id="A0A382Z3Y3"/>
<evidence type="ECO:0000313" key="2">
    <source>
        <dbReference type="EMBL" id="SVD90171.1"/>
    </source>
</evidence>
<organism evidence="2">
    <name type="scientific">marine metagenome</name>
    <dbReference type="NCBI Taxonomy" id="408172"/>
    <lineage>
        <taxon>unclassified sequences</taxon>
        <taxon>metagenomes</taxon>
        <taxon>ecological metagenomes</taxon>
    </lineage>
</organism>
<protein>
    <submittedName>
        <fullName evidence="2">Uncharacterized protein</fullName>
    </submittedName>
</protein>
<feature type="region of interest" description="Disordered" evidence="1">
    <location>
        <begin position="199"/>
        <end position="228"/>
    </location>
</feature>
<feature type="non-terminal residue" evidence="2">
    <location>
        <position position="1"/>
    </location>
</feature>